<dbReference type="SUPFAM" id="SSF81383">
    <property type="entry name" value="F-box domain"/>
    <property type="match status" value="1"/>
</dbReference>
<reference evidence="3" key="1">
    <citation type="submission" date="2024-03" db="EMBL/GenBank/DDBJ databases">
        <title>WGS assembly of Saponaria officinalis var. Norfolk2.</title>
        <authorList>
            <person name="Jenkins J."/>
            <person name="Shu S."/>
            <person name="Grimwood J."/>
            <person name="Barry K."/>
            <person name="Goodstein D."/>
            <person name="Schmutz J."/>
            <person name="Leebens-Mack J."/>
            <person name="Osbourn A."/>
        </authorList>
    </citation>
    <scope>NUCLEOTIDE SEQUENCE [LARGE SCALE GENOMIC DNA]</scope>
    <source>
        <strain evidence="3">JIC</strain>
    </source>
</reference>
<dbReference type="EMBL" id="JBDFQZ010000014">
    <property type="protein sequence ID" value="KAK9664413.1"/>
    <property type="molecule type" value="Genomic_DNA"/>
</dbReference>
<evidence type="ECO:0000313" key="4">
    <source>
        <dbReference type="Proteomes" id="UP001443914"/>
    </source>
</evidence>
<evidence type="ECO:0000313" key="3">
    <source>
        <dbReference type="EMBL" id="KAK9664413.1"/>
    </source>
</evidence>
<dbReference type="Gene3D" id="1.20.1280.50">
    <property type="match status" value="1"/>
</dbReference>
<dbReference type="GO" id="GO:0009740">
    <property type="term" value="P:gibberellic acid mediated signaling pathway"/>
    <property type="evidence" value="ECO:0007669"/>
    <property type="project" value="TreeGrafter"/>
</dbReference>
<evidence type="ECO:0000259" key="2">
    <source>
        <dbReference type="Pfam" id="PF00646"/>
    </source>
</evidence>
<dbReference type="GO" id="GO:0016567">
    <property type="term" value="P:protein ubiquitination"/>
    <property type="evidence" value="ECO:0007669"/>
    <property type="project" value="UniProtKB-UniRule"/>
</dbReference>
<keyword evidence="1" id="KW-0539">Nucleus</keyword>
<dbReference type="GO" id="GO:0005634">
    <property type="term" value="C:nucleus"/>
    <property type="evidence" value="ECO:0007669"/>
    <property type="project" value="UniProtKB-SubCell"/>
</dbReference>
<comment type="pathway">
    <text evidence="1">Protein modification; protein ubiquitination.</text>
</comment>
<sequence length="274" mass="30229">MSPPWEVLGLISYHLDPKTLAISSCVSKSWFSCFSSNNLWGPLCSTHFPSLSALHAAAAVPPRRLYGVGYAAARLRGRLPRKPSLSLDRLMFGIVIRGGGRGGHVMSVVRPCMELKRDPHGTFRFEVDVEDDVEWGVDEVEGVRVTWNVVDSEWKAVFAMAEESGAKKGGFASSVDGWFTEELPTPWCCSGAMSSGLVADLRLEMEHTSDSINAEAGTGNDKCFRIGGSNTNNTNNNNRKMKIKKVKVGVMCIINWRYLSVDDVLSYLDHFLHV</sequence>
<dbReference type="PANTHER" id="PTHR12874:SF16">
    <property type="entry name" value="OS01G0800800 PROTEIN"/>
    <property type="match status" value="1"/>
</dbReference>
<keyword evidence="4" id="KW-1185">Reference proteome</keyword>
<proteinExistence type="predicted"/>
<dbReference type="Pfam" id="PF00646">
    <property type="entry name" value="F-box"/>
    <property type="match status" value="1"/>
</dbReference>
<protein>
    <recommendedName>
        <fullName evidence="1">F-box protein</fullName>
    </recommendedName>
</protein>
<dbReference type="InterPro" id="IPR036047">
    <property type="entry name" value="F-box-like_dom_sf"/>
</dbReference>
<gene>
    <name evidence="3" type="ORF">RND81_14G039800</name>
</gene>
<dbReference type="GO" id="GO:0031146">
    <property type="term" value="P:SCF-dependent proteasomal ubiquitin-dependent protein catabolic process"/>
    <property type="evidence" value="ECO:0007669"/>
    <property type="project" value="UniProtKB-UniRule"/>
</dbReference>
<comment type="subunit">
    <text evidence="1">Component of the SCF-type E3 ligase complex.</text>
</comment>
<evidence type="ECO:0000256" key="1">
    <source>
        <dbReference type="RuleBase" id="RU369085"/>
    </source>
</evidence>
<name>A0AAW1GHD8_SAPOF</name>
<organism evidence="3 4">
    <name type="scientific">Saponaria officinalis</name>
    <name type="common">Common soapwort</name>
    <name type="synonym">Lychnis saponaria</name>
    <dbReference type="NCBI Taxonomy" id="3572"/>
    <lineage>
        <taxon>Eukaryota</taxon>
        <taxon>Viridiplantae</taxon>
        <taxon>Streptophyta</taxon>
        <taxon>Embryophyta</taxon>
        <taxon>Tracheophyta</taxon>
        <taxon>Spermatophyta</taxon>
        <taxon>Magnoliopsida</taxon>
        <taxon>eudicotyledons</taxon>
        <taxon>Gunneridae</taxon>
        <taxon>Pentapetalae</taxon>
        <taxon>Caryophyllales</taxon>
        <taxon>Caryophyllaceae</taxon>
        <taxon>Caryophylleae</taxon>
        <taxon>Saponaria</taxon>
    </lineage>
</organism>
<comment type="caution">
    <text evidence="3">The sequence shown here is derived from an EMBL/GenBank/DDBJ whole genome shotgun (WGS) entry which is preliminary data.</text>
</comment>
<dbReference type="GO" id="GO:0019005">
    <property type="term" value="C:SCF ubiquitin ligase complex"/>
    <property type="evidence" value="ECO:0007669"/>
    <property type="project" value="UniProtKB-UniRule"/>
</dbReference>
<comment type="subcellular location">
    <subcellularLocation>
        <location evidence="1">Nucleus</location>
    </subcellularLocation>
</comment>
<comment type="function">
    <text evidence="1">Acts as a component of a SCF E3 ubiquitin ligase complexes.</text>
</comment>
<dbReference type="InterPro" id="IPR001810">
    <property type="entry name" value="F-box_dom"/>
</dbReference>
<keyword evidence="1" id="KW-0833">Ubl conjugation pathway</keyword>
<dbReference type="PANTHER" id="PTHR12874">
    <property type="entry name" value="F-BOX ONLY PROTEIN 48-RELATED"/>
    <property type="match status" value="1"/>
</dbReference>
<dbReference type="Proteomes" id="UP001443914">
    <property type="component" value="Unassembled WGS sequence"/>
</dbReference>
<dbReference type="GO" id="GO:0005737">
    <property type="term" value="C:cytoplasm"/>
    <property type="evidence" value="ECO:0007669"/>
    <property type="project" value="TreeGrafter"/>
</dbReference>
<feature type="domain" description="F-box" evidence="2">
    <location>
        <begin position="4"/>
        <end position="40"/>
    </location>
</feature>
<accession>A0AAW1GHD8</accession>
<dbReference type="AlphaFoldDB" id="A0AAW1GHD8"/>